<accession>A0A165KQ99</accession>
<evidence type="ECO:0000259" key="3">
    <source>
        <dbReference type="PROSITE" id="PS50229"/>
    </source>
</evidence>
<evidence type="ECO:0000313" key="4">
    <source>
        <dbReference type="EMBL" id="KZT63444.1"/>
    </source>
</evidence>
<name>A0A165KQ99_9APHY</name>
<evidence type="ECO:0000313" key="5">
    <source>
        <dbReference type="Proteomes" id="UP000076727"/>
    </source>
</evidence>
<dbReference type="InterPro" id="IPR033927">
    <property type="entry name" value="WASPfam_EVH1"/>
</dbReference>
<feature type="region of interest" description="Disordered" evidence="1">
    <location>
        <begin position="161"/>
        <end position="181"/>
    </location>
</feature>
<evidence type="ECO:0000259" key="2">
    <source>
        <dbReference type="PROSITE" id="PS50108"/>
    </source>
</evidence>
<evidence type="ECO:0008006" key="6">
    <source>
        <dbReference type="Google" id="ProtNLM"/>
    </source>
</evidence>
<reference evidence="4 5" key="1">
    <citation type="journal article" date="2016" name="Mol. Biol. Evol.">
        <title>Comparative Genomics of Early-Diverging Mushroom-Forming Fungi Provides Insights into the Origins of Lignocellulose Decay Capabilities.</title>
        <authorList>
            <person name="Nagy L.G."/>
            <person name="Riley R."/>
            <person name="Tritt A."/>
            <person name="Adam C."/>
            <person name="Daum C."/>
            <person name="Floudas D."/>
            <person name="Sun H."/>
            <person name="Yadav J.S."/>
            <person name="Pangilinan J."/>
            <person name="Larsson K.H."/>
            <person name="Matsuura K."/>
            <person name="Barry K."/>
            <person name="Labutti K."/>
            <person name="Kuo R."/>
            <person name="Ohm R.A."/>
            <person name="Bhattacharya S.S."/>
            <person name="Shirouzu T."/>
            <person name="Yoshinaga Y."/>
            <person name="Martin F.M."/>
            <person name="Grigoriev I.V."/>
            <person name="Hibbett D.S."/>
        </authorList>
    </citation>
    <scope>NUCLEOTIDE SEQUENCE [LARGE SCALE GENOMIC DNA]</scope>
    <source>
        <strain evidence="4 5">L-15889</strain>
    </source>
</reference>
<dbReference type="InterPro" id="IPR036936">
    <property type="entry name" value="CRIB_dom_sf"/>
</dbReference>
<dbReference type="AlphaFoldDB" id="A0A165KQ99"/>
<dbReference type="PROSITE" id="PS50108">
    <property type="entry name" value="CRIB"/>
    <property type="match status" value="1"/>
</dbReference>
<dbReference type="SMART" id="SM00461">
    <property type="entry name" value="WH1"/>
    <property type="match status" value="1"/>
</dbReference>
<dbReference type="Proteomes" id="UP000076727">
    <property type="component" value="Unassembled WGS sequence"/>
</dbReference>
<dbReference type="PROSITE" id="PS50229">
    <property type="entry name" value="WH1"/>
    <property type="match status" value="1"/>
</dbReference>
<dbReference type="EMBL" id="KV429184">
    <property type="protein sequence ID" value="KZT63444.1"/>
    <property type="molecule type" value="Genomic_DNA"/>
</dbReference>
<evidence type="ECO:0000256" key="1">
    <source>
        <dbReference type="SAM" id="MobiDB-lite"/>
    </source>
</evidence>
<dbReference type="InterPro" id="IPR000095">
    <property type="entry name" value="CRIB_dom"/>
</dbReference>
<feature type="domain" description="WH1" evidence="3">
    <location>
        <begin position="29"/>
        <end position="157"/>
    </location>
</feature>
<dbReference type="Gene3D" id="2.30.29.30">
    <property type="entry name" value="Pleckstrin-homology domain (PH domain)/Phosphotyrosine-binding domain (PTB)"/>
    <property type="match status" value="1"/>
</dbReference>
<feature type="compositionally biased region" description="Basic residues" evidence="1">
    <location>
        <begin position="279"/>
        <end position="288"/>
    </location>
</feature>
<dbReference type="STRING" id="1314783.A0A165KQ99"/>
<gene>
    <name evidence="4" type="ORF">DAEQUDRAFT_680399</name>
</gene>
<dbReference type="Pfam" id="PF00568">
    <property type="entry name" value="WH1"/>
    <property type="match status" value="1"/>
</dbReference>
<dbReference type="CDD" id="cd01205">
    <property type="entry name" value="EVH1_WASP-like"/>
    <property type="match status" value="1"/>
</dbReference>
<dbReference type="Gene3D" id="3.90.810.10">
    <property type="entry name" value="CRIB domain"/>
    <property type="match status" value="1"/>
</dbReference>
<dbReference type="InterPro" id="IPR000697">
    <property type="entry name" value="WH1/EVH1_dom"/>
</dbReference>
<proteinExistence type="predicted"/>
<dbReference type="InterPro" id="IPR011993">
    <property type="entry name" value="PH-like_dom_sf"/>
</dbReference>
<sequence>MVRSSASRSSPQAIIFRSNEEKSHVLSKLPREAKILAMASARIYQAPFGAREDGWAYTGLKGTLVFGRDRVVIHAEKPLGSGPGTSFDRRYWFRLVDPAPEKGVIWMHPIPSDFQYRFDKPFFHVFQGKSRMFGIRFEEDAHADRFYNKVSDSHATSWISKAPSRAVPRNSGNNADAGNSNRIRRSMISGPVPGTFDHVAHAGFTDGQFEASGKVEPEWRIMVEQMQRHGISLDGLQKHRVDGKMLAKNKDFVEGFLQGAQAVQRENSKVSATGETKPAQRKSPHRKPVTTLPNAIA</sequence>
<organism evidence="4 5">
    <name type="scientific">Daedalea quercina L-15889</name>
    <dbReference type="NCBI Taxonomy" id="1314783"/>
    <lineage>
        <taxon>Eukaryota</taxon>
        <taxon>Fungi</taxon>
        <taxon>Dikarya</taxon>
        <taxon>Basidiomycota</taxon>
        <taxon>Agaricomycotina</taxon>
        <taxon>Agaricomycetes</taxon>
        <taxon>Polyporales</taxon>
        <taxon>Fomitopsis</taxon>
    </lineage>
</organism>
<keyword evidence="5" id="KW-1185">Reference proteome</keyword>
<protein>
    <recommendedName>
        <fullName evidence="6">WH1-domain-containing protein</fullName>
    </recommendedName>
</protein>
<feature type="compositionally biased region" description="Low complexity" evidence="1">
    <location>
        <begin position="169"/>
        <end position="181"/>
    </location>
</feature>
<feature type="region of interest" description="Disordered" evidence="1">
    <location>
        <begin position="265"/>
        <end position="297"/>
    </location>
</feature>
<dbReference type="SUPFAM" id="SSF50729">
    <property type="entry name" value="PH domain-like"/>
    <property type="match status" value="1"/>
</dbReference>
<feature type="domain" description="CRIB" evidence="2">
    <location>
        <begin position="188"/>
        <end position="203"/>
    </location>
</feature>
<dbReference type="OrthoDB" id="8963340at2759"/>